<dbReference type="SUPFAM" id="SSF55874">
    <property type="entry name" value="ATPase domain of HSP90 chaperone/DNA topoisomerase II/histidine kinase"/>
    <property type="match status" value="1"/>
</dbReference>
<evidence type="ECO:0000256" key="3">
    <source>
        <dbReference type="ARBA" id="ARBA00021495"/>
    </source>
</evidence>
<dbReference type="Gene3D" id="1.20.120.160">
    <property type="entry name" value="HPT domain"/>
    <property type="match status" value="1"/>
</dbReference>
<evidence type="ECO:0000313" key="17">
    <source>
        <dbReference type="EMBL" id="MBC8318398.1"/>
    </source>
</evidence>
<dbReference type="InterPro" id="IPR036890">
    <property type="entry name" value="HATPase_C_sf"/>
</dbReference>
<reference evidence="17 18" key="1">
    <citation type="submission" date="2020-08" db="EMBL/GenBank/DDBJ databases">
        <title>Bridging the membrane lipid divide: bacteria of the FCB group superphylum have the potential to synthesize archaeal ether lipids.</title>
        <authorList>
            <person name="Villanueva L."/>
            <person name="Von Meijenfeldt F.A.B."/>
            <person name="Westbye A.B."/>
            <person name="Yadav S."/>
            <person name="Hopmans E.C."/>
            <person name="Dutilh B.E."/>
            <person name="Sinninghe Damste J.S."/>
        </authorList>
    </citation>
    <scope>NUCLEOTIDE SEQUENCE [LARGE SCALE GENOMIC DNA]</scope>
    <source>
        <strain evidence="17">NIOZ-UU47</strain>
    </source>
</reference>
<dbReference type="InterPro" id="IPR004105">
    <property type="entry name" value="CheA-like_dim"/>
</dbReference>
<dbReference type="SUPFAM" id="SSF47226">
    <property type="entry name" value="Histidine-containing phosphotransfer domain, HPT domain"/>
    <property type="match status" value="1"/>
</dbReference>
<gene>
    <name evidence="17" type="ORF">H8E41_10875</name>
</gene>
<evidence type="ECO:0000256" key="2">
    <source>
        <dbReference type="ARBA" id="ARBA00012438"/>
    </source>
</evidence>
<protein>
    <recommendedName>
        <fullName evidence="3">Chemotaxis protein CheA</fullName>
        <ecNumber evidence="2">2.7.13.3</ecNumber>
    </recommendedName>
</protein>
<dbReference type="InterPro" id="IPR003594">
    <property type="entry name" value="HATPase_dom"/>
</dbReference>
<keyword evidence="9" id="KW-0067">ATP-binding</keyword>
<dbReference type="SMART" id="SM00073">
    <property type="entry name" value="HPT"/>
    <property type="match status" value="1"/>
</dbReference>
<feature type="domain" description="CheW-like" evidence="15">
    <location>
        <begin position="543"/>
        <end position="678"/>
    </location>
</feature>
<dbReference type="InterPro" id="IPR051315">
    <property type="entry name" value="Bact_Chemotaxis_CheA"/>
</dbReference>
<dbReference type="InterPro" id="IPR037006">
    <property type="entry name" value="CheA-like_homodim_sf"/>
</dbReference>
<evidence type="ECO:0000259" key="15">
    <source>
        <dbReference type="PROSITE" id="PS50851"/>
    </source>
</evidence>
<dbReference type="SUPFAM" id="SSF50341">
    <property type="entry name" value="CheW-like"/>
    <property type="match status" value="1"/>
</dbReference>
<dbReference type="Pfam" id="PF01627">
    <property type="entry name" value="Hpt"/>
    <property type="match status" value="1"/>
</dbReference>
<dbReference type="SUPFAM" id="SSF47384">
    <property type="entry name" value="Homodimeric domain of signal transducing histidine kinase"/>
    <property type="match status" value="1"/>
</dbReference>
<dbReference type="PROSITE" id="PS50851">
    <property type="entry name" value="CHEW"/>
    <property type="match status" value="1"/>
</dbReference>
<feature type="domain" description="HPt" evidence="16">
    <location>
        <begin position="99"/>
        <end position="203"/>
    </location>
</feature>
<dbReference type="Proteomes" id="UP000614424">
    <property type="component" value="Unassembled WGS sequence"/>
</dbReference>
<sequence>MDAEVSEVILQVTDLLQSMVHNVRDMYENGLEQYSYHDIADQVEQVRAVQAGEKALHAVPDDAVVDEEPEPVPEPALAAEPVEAQEPPEKAAPPAERLDFLQDLDLLSGFISEAFEHLETIEVNVLDLEQNPGDEEIINNIFRPFHTVKGVSGFLNLKTINALAHSTENLLDDVRSGKLAMNNEIVDLVLGVGDYLRTMIQNLSDVVEKGPEVYKKYDISDFLTRTQAIRSGESVPVADIDTDVAVLKTPVPQEKGDKKAEVPPRAVAKKTPQSAASSSPVSAPARTRKSQVEASIKVNVEKLDDLVNAVGELVIMQAMVRHNPQITTISDPKLNKDFAQLGRITTELQKTAMSMRMVPIRQTFQKMTRLVRDLSKKTGKVVDLVMDGEETEIDRNMVDSIYDPLVHMMRNSVDHGVQSPEEREKAGKPPIGTVKLSAYQKGGNIVIEIHDDGLGVNTEKIREKAIDRGLIKKSDNLSAHDINNLIFLPGFSTADQITDVSGRGVGMDVVKKGVEKLRGKVELNSTPGEGSQFLIRLPLTLAIIDGIIVRVGSERYIIPTIAIHESMRPTPEQYKTVQGKGEALLIRDTLIPVIRLCQIFDVESECRDICESIIVVVENEGRLRALMVDELLDKQEVVIKSLGAYMTDVEGVAGGTILGDGRVGLILDLAGLITVCERKGSTIPVIPEKGEEAMGVRDEKSLKAKT</sequence>
<dbReference type="SMART" id="SM00260">
    <property type="entry name" value="CheW"/>
    <property type="match status" value="1"/>
</dbReference>
<dbReference type="PROSITE" id="PS50894">
    <property type="entry name" value="HPT"/>
    <property type="match status" value="1"/>
</dbReference>
<evidence type="ECO:0000259" key="16">
    <source>
        <dbReference type="PROSITE" id="PS50894"/>
    </source>
</evidence>
<feature type="compositionally biased region" description="Low complexity" evidence="13">
    <location>
        <begin position="274"/>
        <end position="285"/>
    </location>
</feature>
<evidence type="ECO:0000259" key="14">
    <source>
        <dbReference type="PROSITE" id="PS50109"/>
    </source>
</evidence>
<dbReference type="AlphaFoldDB" id="A0A8J6TG83"/>
<dbReference type="InterPro" id="IPR002545">
    <property type="entry name" value="CheW-lke_dom"/>
</dbReference>
<dbReference type="PANTHER" id="PTHR43395:SF10">
    <property type="entry name" value="CHEMOTAXIS PROTEIN CHEA"/>
    <property type="match status" value="1"/>
</dbReference>
<feature type="modified residue" description="Phosphohistidine" evidence="12">
    <location>
        <position position="146"/>
    </location>
</feature>
<dbReference type="InterPro" id="IPR005467">
    <property type="entry name" value="His_kinase_dom"/>
</dbReference>
<feature type="region of interest" description="Disordered" evidence="13">
    <location>
        <begin position="248"/>
        <end position="291"/>
    </location>
</feature>
<keyword evidence="10" id="KW-0902">Two-component regulatory system</keyword>
<proteinExistence type="predicted"/>
<dbReference type="GO" id="GO:0005737">
    <property type="term" value="C:cytoplasm"/>
    <property type="evidence" value="ECO:0007669"/>
    <property type="project" value="InterPro"/>
</dbReference>
<dbReference type="InterPro" id="IPR008207">
    <property type="entry name" value="Sig_transdc_His_kin_Hpt_dom"/>
</dbReference>
<keyword evidence="4" id="KW-0145">Chemotaxis</keyword>
<dbReference type="Gene3D" id="3.30.565.10">
    <property type="entry name" value="Histidine kinase-like ATPase, C-terminal domain"/>
    <property type="match status" value="1"/>
</dbReference>
<comment type="catalytic activity">
    <reaction evidence="1">
        <text>ATP + protein L-histidine = ADP + protein N-phospho-L-histidine.</text>
        <dbReference type="EC" id="2.7.13.3"/>
    </reaction>
</comment>
<dbReference type="GO" id="GO:0005524">
    <property type="term" value="F:ATP binding"/>
    <property type="evidence" value="ECO:0007669"/>
    <property type="project" value="UniProtKB-KW"/>
</dbReference>
<dbReference type="GO" id="GO:0000155">
    <property type="term" value="F:phosphorelay sensor kinase activity"/>
    <property type="evidence" value="ECO:0007669"/>
    <property type="project" value="InterPro"/>
</dbReference>
<dbReference type="PANTHER" id="PTHR43395">
    <property type="entry name" value="SENSOR HISTIDINE KINASE CHEA"/>
    <property type="match status" value="1"/>
</dbReference>
<dbReference type="EC" id="2.7.13.3" evidence="2"/>
<evidence type="ECO:0000256" key="6">
    <source>
        <dbReference type="ARBA" id="ARBA00022679"/>
    </source>
</evidence>
<dbReference type="CDD" id="cd00088">
    <property type="entry name" value="HPT"/>
    <property type="match status" value="1"/>
</dbReference>
<dbReference type="Gene3D" id="2.30.30.40">
    <property type="entry name" value="SH3 Domains"/>
    <property type="match status" value="1"/>
</dbReference>
<feature type="compositionally biased region" description="Low complexity" evidence="13">
    <location>
        <begin position="75"/>
        <end position="85"/>
    </location>
</feature>
<evidence type="ECO:0000256" key="7">
    <source>
        <dbReference type="ARBA" id="ARBA00022741"/>
    </source>
</evidence>
<keyword evidence="6" id="KW-0808">Transferase</keyword>
<dbReference type="InterPro" id="IPR004358">
    <property type="entry name" value="Sig_transdc_His_kin-like_C"/>
</dbReference>
<dbReference type="CDD" id="cd16916">
    <property type="entry name" value="HATPase_CheA-like"/>
    <property type="match status" value="1"/>
</dbReference>
<feature type="domain" description="Histidine kinase" evidence="14">
    <location>
        <begin position="333"/>
        <end position="541"/>
    </location>
</feature>
<dbReference type="PROSITE" id="PS50109">
    <property type="entry name" value="HIS_KIN"/>
    <property type="match status" value="1"/>
</dbReference>
<comment type="caution">
    <text evidence="17">The sequence shown here is derived from an EMBL/GenBank/DDBJ whole genome shotgun (WGS) entry which is preliminary data.</text>
</comment>
<dbReference type="Gene3D" id="1.10.287.560">
    <property type="entry name" value="Histidine kinase CheA-like, homodimeric domain"/>
    <property type="match status" value="1"/>
</dbReference>
<evidence type="ECO:0000256" key="10">
    <source>
        <dbReference type="ARBA" id="ARBA00023012"/>
    </source>
</evidence>
<dbReference type="Pfam" id="PF02518">
    <property type="entry name" value="HATPase_c"/>
    <property type="match status" value="1"/>
</dbReference>
<evidence type="ECO:0000256" key="11">
    <source>
        <dbReference type="ARBA" id="ARBA00035100"/>
    </source>
</evidence>
<keyword evidence="8" id="KW-0418">Kinase</keyword>
<dbReference type="Pfam" id="PF02895">
    <property type="entry name" value="H-kinase_dim"/>
    <property type="match status" value="1"/>
</dbReference>
<dbReference type="InterPro" id="IPR036097">
    <property type="entry name" value="HisK_dim/P_sf"/>
</dbReference>
<organism evidence="17 18">
    <name type="scientific">Candidatus Desulfobia pelagia</name>
    <dbReference type="NCBI Taxonomy" id="2841692"/>
    <lineage>
        <taxon>Bacteria</taxon>
        <taxon>Pseudomonadati</taxon>
        <taxon>Thermodesulfobacteriota</taxon>
        <taxon>Desulfobulbia</taxon>
        <taxon>Desulfobulbales</taxon>
        <taxon>Desulfobulbaceae</taxon>
        <taxon>Candidatus Desulfobia</taxon>
    </lineage>
</organism>
<evidence type="ECO:0000256" key="13">
    <source>
        <dbReference type="SAM" id="MobiDB-lite"/>
    </source>
</evidence>
<name>A0A8J6TG83_9BACT</name>
<dbReference type="SMART" id="SM01231">
    <property type="entry name" value="H-kinase_dim"/>
    <property type="match status" value="1"/>
</dbReference>
<keyword evidence="7" id="KW-0547">Nucleotide-binding</keyword>
<dbReference type="InterPro" id="IPR036061">
    <property type="entry name" value="CheW-like_dom_sf"/>
</dbReference>
<feature type="region of interest" description="Disordered" evidence="13">
    <location>
        <begin position="63"/>
        <end position="93"/>
    </location>
</feature>
<keyword evidence="5 12" id="KW-0597">Phosphoprotein</keyword>
<evidence type="ECO:0000313" key="18">
    <source>
        <dbReference type="Proteomes" id="UP000614424"/>
    </source>
</evidence>
<dbReference type="FunFam" id="3.30.565.10:FF:000016">
    <property type="entry name" value="Chemotaxis protein CheA, putative"/>
    <property type="match status" value="1"/>
</dbReference>
<comment type="function">
    <text evidence="11">Involved in the transmission of sensory signals from the chemoreceptors to the flagellar motors. CheA is autophosphorylated; it can transfer its phosphate group to either CheB or CheY.</text>
</comment>
<dbReference type="PRINTS" id="PR00344">
    <property type="entry name" value="BCTRLSENSOR"/>
</dbReference>
<dbReference type="EMBL" id="JACNJZ010000155">
    <property type="protein sequence ID" value="MBC8318398.1"/>
    <property type="molecule type" value="Genomic_DNA"/>
</dbReference>
<evidence type="ECO:0000256" key="12">
    <source>
        <dbReference type="PROSITE-ProRule" id="PRU00110"/>
    </source>
</evidence>
<dbReference type="CDD" id="cd00731">
    <property type="entry name" value="CheA_reg"/>
    <property type="match status" value="1"/>
</dbReference>
<accession>A0A8J6TG83</accession>
<evidence type="ECO:0000256" key="1">
    <source>
        <dbReference type="ARBA" id="ARBA00000085"/>
    </source>
</evidence>
<evidence type="ECO:0000256" key="9">
    <source>
        <dbReference type="ARBA" id="ARBA00022840"/>
    </source>
</evidence>
<dbReference type="GO" id="GO:0006935">
    <property type="term" value="P:chemotaxis"/>
    <property type="evidence" value="ECO:0007669"/>
    <property type="project" value="UniProtKB-KW"/>
</dbReference>
<dbReference type="SMART" id="SM00387">
    <property type="entry name" value="HATPase_c"/>
    <property type="match status" value="1"/>
</dbReference>
<dbReference type="InterPro" id="IPR036641">
    <property type="entry name" value="HPT_dom_sf"/>
</dbReference>
<evidence type="ECO:0000256" key="8">
    <source>
        <dbReference type="ARBA" id="ARBA00022777"/>
    </source>
</evidence>
<dbReference type="Pfam" id="PF01584">
    <property type="entry name" value="CheW"/>
    <property type="match status" value="1"/>
</dbReference>
<evidence type="ECO:0000256" key="5">
    <source>
        <dbReference type="ARBA" id="ARBA00022553"/>
    </source>
</evidence>
<evidence type="ECO:0000256" key="4">
    <source>
        <dbReference type="ARBA" id="ARBA00022500"/>
    </source>
</evidence>